<proteinExistence type="predicted"/>
<feature type="region of interest" description="Disordered" evidence="1">
    <location>
        <begin position="1"/>
        <end position="21"/>
    </location>
</feature>
<dbReference type="GO" id="GO:0034599">
    <property type="term" value="P:cellular response to oxidative stress"/>
    <property type="evidence" value="ECO:0007669"/>
    <property type="project" value="TreeGrafter"/>
</dbReference>
<feature type="domain" description="Glutaredoxin" evidence="2">
    <location>
        <begin position="77"/>
        <end position="126"/>
    </location>
</feature>
<dbReference type="PANTHER" id="PTHR45694">
    <property type="entry name" value="GLUTAREDOXIN 2"/>
    <property type="match status" value="1"/>
</dbReference>
<dbReference type="Gene3D" id="3.40.30.10">
    <property type="entry name" value="Glutaredoxin"/>
    <property type="match status" value="1"/>
</dbReference>
<name>A0A8S2AKY8_ARAAE</name>
<sequence length="132" mass="14285">MKSGSGGIVDGSNQRQSGGGANLGLKEAKALVENSHAILKARLSKEEELKMFSSHNKVKKDKNAEPTECEERSKFLRVKPLLTQLGASFKVLVLDEMSDGGEIQLALSEWTGQCIVPNVFIKGKHIDGCDSD</sequence>
<accession>A0A8S2AKY8</accession>
<evidence type="ECO:0000256" key="1">
    <source>
        <dbReference type="SAM" id="MobiDB-lite"/>
    </source>
</evidence>
<dbReference type="InterPro" id="IPR002109">
    <property type="entry name" value="Glutaredoxin"/>
</dbReference>
<organism evidence="3 4">
    <name type="scientific">Arabidopsis arenosa</name>
    <name type="common">Sand rock-cress</name>
    <name type="synonym">Cardaminopsis arenosa</name>
    <dbReference type="NCBI Taxonomy" id="38785"/>
    <lineage>
        <taxon>Eukaryota</taxon>
        <taxon>Viridiplantae</taxon>
        <taxon>Streptophyta</taxon>
        <taxon>Embryophyta</taxon>
        <taxon>Tracheophyta</taxon>
        <taxon>Spermatophyta</taxon>
        <taxon>Magnoliopsida</taxon>
        <taxon>eudicotyledons</taxon>
        <taxon>Gunneridae</taxon>
        <taxon>Pentapetalae</taxon>
        <taxon>rosids</taxon>
        <taxon>malvids</taxon>
        <taxon>Brassicales</taxon>
        <taxon>Brassicaceae</taxon>
        <taxon>Camelineae</taxon>
        <taxon>Arabidopsis</taxon>
    </lineage>
</organism>
<reference evidence="3" key="1">
    <citation type="submission" date="2021-01" db="EMBL/GenBank/DDBJ databases">
        <authorList>
            <person name="Bezrukov I."/>
        </authorList>
    </citation>
    <scope>NUCLEOTIDE SEQUENCE</scope>
</reference>
<gene>
    <name evidence="3" type="ORF">AARE701A_LOCUS15463</name>
</gene>
<evidence type="ECO:0000259" key="2">
    <source>
        <dbReference type="Pfam" id="PF00462"/>
    </source>
</evidence>
<evidence type="ECO:0000313" key="3">
    <source>
        <dbReference type="EMBL" id="CAE6105960.1"/>
    </source>
</evidence>
<dbReference type="GO" id="GO:0005737">
    <property type="term" value="C:cytoplasm"/>
    <property type="evidence" value="ECO:0007669"/>
    <property type="project" value="TreeGrafter"/>
</dbReference>
<evidence type="ECO:0000313" key="4">
    <source>
        <dbReference type="Proteomes" id="UP000682877"/>
    </source>
</evidence>
<keyword evidence="4" id="KW-1185">Reference proteome</keyword>
<dbReference type="PROSITE" id="PS51354">
    <property type="entry name" value="GLUTAREDOXIN_2"/>
    <property type="match status" value="1"/>
</dbReference>
<dbReference type="PANTHER" id="PTHR45694:SF13">
    <property type="entry name" value="GLUTAREDOXIN-C1"/>
    <property type="match status" value="1"/>
</dbReference>
<dbReference type="SUPFAM" id="SSF52833">
    <property type="entry name" value="Thioredoxin-like"/>
    <property type="match status" value="1"/>
</dbReference>
<dbReference type="Pfam" id="PF00462">
    <property type="entry name" value="Glutaredoxin"/>
    <property type="match status" value="1"/>
</dbReference>
<dbReference type="GO" id="GO:0015038">
    <property type="term" value="F:glutathione disulfide oxidoreductase activity"/>
    <property type="evidence" value="ECO:0007669"/>
    <property type="project" value="TreeGrafter"/>
</dbReference>
<dbReference type="EMBL" id="LR999456">
    <property type="protein sequence ID" value="CAE6105960.1"/>
    <property type="molecule type" value="Genomic_DNA"/>
</dbReference>
<dbReference type="AlphaFoldDB" id="A0A8S2AKY8"/>
<dbReference type="InterPro" id="IPR036249">
    <property type="entry name" value="Thioredoxin-like_sf"/>
</dbReference>
<dbReference type="Proteomes" id="UP000682877">
    <property type="component" value="Chromosome 6"/>
</dbReference>
<protein>
    <recommendedName>
        <fullName evidence="2">Glutaredoxin domain-containing protein</fullName>
    </recommendedName>
</protein>